<dbReference type="Proteomes" id="UP000605361">
    <property type="component" value="Unassembled WGS sequence"/>
</dbReference>
<dbReference type="Pfam" id="PF00583">
    <property type="entry name" value="Acetyltransf_1"/>
    <property type="match status" value="1"/>
</dbReference>
<gene>
    <name evidence="4" type="ORF">ITP53_05900</name>
</gene>
<dbReference type="CDD" id="cd04301">
    <property type="entry name" value="NAT_SF"/>
    <property type="match status" value="1"/>
</dbReference>
<evidence type="ECO:0000256" key="1">
    <source>
        <dbReference type="ARBA" id="ARBA00022679"/>
    </source>
</evidence>
<dbReference type="GO" id="GO:0008080">
    <property type="term" value="F:N-acetyltransferase activity"/>
    <property type="evidence" value="ECO:0007669"/>
    <property type="project" value="UniProtKB-ARBA"/>
</dbReference>
<organism evidence="4 5">
    <name type="scientific">Nonomuraea cypriaca</name>
    <dbReference type="NCBI Taxonomy" id="1187855"/>
    <lineage>
        <taxon>Bacteria</taxon>
        <taxon>Bacillati</taxon>
        <taxon>Actinomycetota</taxon>
        <taxon>Actinomycetes</taxon>
        <taxon>Streptosporangiales</taxon>
        <taxon>Streptosporangiaceae</taxon>
        <taxon>Nonomuraea</taxon>
    </lineage>
</organism>
<comment type="caution">
    <text evidence="4">The sequence shown here is derived from an EMBL/GenBank/DDBJ whole genome shotgun (WGS) entry which is preliminary data.</text>
</comment>
<keyword evidence="5" id="KW-1185">Reference proteome</keyword>
<dbReference type="Gene3D" id="3.40.630.30">
    <property type="match status" value="1"/>
</dbReference>
<dbReference type="PANTHER" id="PTHR10545:SF29">
    <property type="entry name" value="GH14572P-RELATED"/>
    <property type="match status" value="1"/>
</dbReference>
<keyword evidence="2" id="KW-0012">Acyltransferase</keyword>
<sequence>MGRWLREHDLADPEAVTDADLARARALRTALRAALRHDGEETQVLTGCSFDVSLAGRHGARLGQLAGYATCAPEFATWRGRTYLHLDCLYLRADHRGQGLGGLLFEAVVAEARALGVEEVQWNTPAWNTGAIRFYDRLGATGVEKMRYTLRMGSEAP</sequence>
<evidence type="ECO:0000313" key="5">
    <source>
        <dbReference type="Proteomes" id="UP000605361"/>
    </source>
</evidence>
<dbReference type="PROSITE" id="PS51186">
    <property type="entry name" value="GNAT"/>
    <property type="match status" value="1"/>
</dbReference>
<dbReference type="PANTHER" id="PTHR10545">
    <property type="entry name" value="DIAMINE N-ACETYLTRANSFERASE"/>
    <property type="match status" value="1"/>
</dbReference>
<evidence type="ECO:0000313" key="4">
    <source>
        <dbReference type="EMBL" id="MBF8185275.1"/>
    </source>
</evidence>
<keyword evidence="1" id="KW-0808">Transferase</keyword>
<name>A0A931A8E0_9ACTN</name>
<feature type="domain" description="N-acetyltransferase" evidence="3">
    <location>
        <begin position="11"/>
        <end position="157"/>
    </location>
</feature>
<dbReference type="SUPFAM" id="SSF55729">
    <property type="entry name" value="Acyl-CoA N-acyltransferases (Nat)"/>
    <property type="match status" value="1"/>
</dbReference>
<dbReference type="InterPro" id="IPR000182">
    <property type="entry name" value="GNAT_dom"/>
</dbReference>
<dbReference type="InterPro" id="IPR051016">
    <property type="entry name" value="Diverse_Substrate_AcTransf"/>
</dbReference>
<protein>
    <submittedName>
        <fullName evidence="4">GNAT family N-acetyltransferase</fullName>
    </submittedName>
</protein>
<dbReference type="InterPro" id="IPR016181">
    <property type="entry name" value="Acyl_CoA_acyltransferase"/>
</dbReference>
<dbReference type="AlphaFoldDB" id="A0A931A8E0"/>
<evidence type="ECO:0000256" key="2">
    <source>
        <dbReference type="ARBA" id="ARBA00023315"/>
    </source>
</evidence>
<reference evidence="4" key="1">
    <citation type="submission" date="2020-11" db="EMBL/GenBank/DDBJ databases">
        <title>Whole-genome analyses of Nonomuraea sp. K274.</title>
        <authorList>
            <person name="Veyisoglu A."/>
        </authorList>
    </citation>
    <scope>NUCLEOTIDE SEQUENCE</scope>
    <source>
        <strain evidence="4">K274</strain>
    </source>
</reference>
<evidence type="ECO:0000259" key="3">
    <source>
        <dbReference type="PROSITE" id="PS51186"/>
    </source>
</evidence>
<proteinExistence type="predicted"/>
<dbReference type="EMBL" id="JADOGI010000011">
    <property type="protein sequence ID" value="MBF8185275.1"/>
    <property type="molecule type" value="Genomic_DNA"/>
</dbReference>
<accession>A0A931A8E0</accession>